<protein>
    <submittedName>
        <fullName evidence="1">Uncharacterized protein</fullName>
    </submittedName>
</protein>
<evidence type="ECO:0000313" key="1">
    <source>
        <dbReference type="EMBL" id="MCU7612902.1"/>
    </source>
</evidence>
<name>A0ABT2VVG0_9FLAO</name>
<sequence length="72" mass="8026">MKACKLYLECIGALKNTLPASNLNNNTLIQNQNNYIQIGGTILNQEIIKNLNPEQLNTIEGILKTIEVKEAE</sequence>
<proteinExistence type="predicted"/>
<organism evidence="1 2">
    <name type="scientific">Chryseobacterium gilvum</name>
    <dbReference type="NCBI Taxonomy" id="2976534"/>
    <lineage>
        <taxon>Bacteria</taxon>
        <taxon>Pseudomonadati</taxon>
        <taxon>Bacteroidota</taxon>
        <taxon>Flavobacteriia</taxon>
        <taxon>Flavobacteriales</taxon>
        <taxon>Weeksellaceae</taxon>
        <taxon>Chryseobacterium group</taxon>
        <taxon>Chryseobacterium</taxon>
    </lineage>
</organism>
<gene>
    <name evidence="1" type="ORF">N0B16_00455</name>
</gene>
<evidence type="ECO:0000313" key="2">
    <source>
        <dbReference type="Proteomes" id="UP001208114"/>
    </source>
</evidence>
<comment type="caution">
    <text evidence="1">The sequence shown here is derived from an EMBL/GenBank/DDBJ whole genome shotgun (WGS) entry which is preliminary data.</text>
</comment>
<dbReference type="EMBL" id="JAOTEN010000001">
    <property type="protein sequence ID" value="MCU7612902.1"/>
    <property type="molecule type" value="Genomic_DNA"/>
</dbReference>
<dbReference type="RefSeq" id="WP_262988757.1">
    <property type="nucleotide sequence ID" value="NZ_JAOTEN010000001.1"/>
</dbReference>
<reference evidence="2" key="1">
    <citation type="submission" date="2023-07" db="EMBL/GenBank/DDBJ databases">
        <title>Chryseobacterium sp. GMJ5 Genome sequencing and assembly.</title>
        <authorList>
            <person name="Jung Y."/>
        </authorList>
    </citation>
    <scope>NUCLEOTIDE SEQUENCE [LARGE SCALE GENOMIC DNA]</scope>
    <source>
        <strain evidence="2">GMJ5</strain>
    </source>
</reference>
<dbReference type="Proteomes" id="UP001208114">
    <property type="component" value="Unassembled WGS sequence"/>
</dbReference>
<keyword evidence="2" id="KW-1185">Reference proteome</keyword>
<accession>A0ABT2VVG0</accession>